<dbReference type="InterPro" id="IPR013830">
    <property type="entry name" value="SGNH_hydro"/>
</dbReference>
<dbReference type="PANTHER" id="PTHR30383">
    <property type="entry name" value="THIOESTERASE 1/PROTEASE 1/LYSOPHOSPHOLIPASE L1"/>
    <property type="match status" value="1"/>
</dbReference>
<dbReference type="GO" id="GO:0004622">
    <property type="term" value="F:phosphatidylcholine lysophospholipase activity"/>
    <property type="evidence" value="ECO:0007669"/>
    <property type="project" value="TreeGrafter"/>
</dbReference>
<dbReference type="InterPro" id="IPR051532">
    <property type="entry name" value="Ester_Hydrolysis_Enzymes"/>
</dbReference>
<accession>A0A7I8BII0</accession>
<reference evidence="4 5" key="1">
    <citation type="journal article" date="2020" name="Genes (Basel)">
        <title>Genomic Comparison of Insect Gut Symbionts from Divergent Burkholderia Subclades.</title>
        <authorList>
            <person name="Takeshita K."/>
            <person name="Kikuchi Y."/>
        </authorList>
    </citation>
    <scope>NUCLEOTIDE SEQUENCE [LARGE SCALE GENOMIC DNA]</scope>
    <source>
        <strain evidence="4 5">PGU16</strain>
    </source>
</reference>
<dbReference type="InterPro" id="IPR036514">
    <property type="entry name" value="SGNH_hydro_sf"/>
</dbReference>
<feature type="chain" id="PRO_5029673640" description="SGNH hydrolase-type esterase domain-containing protein" evidence="2">
    <location>
        <begin position="28"/>
        <end position="264"/>
    </location>
</feature>
<dbReference type="EMBL" id="AP023174">
    <property type="protein sequence ID" value="BCF88456.1"/>
    <property type="molecule type" value="Genomic_DNA"/>
</dbReference>
<keyword evidence="5" id="KW-1185">Reference proteome</keyword>
<feature type="compositionally biased region" description="Polar residues" evidence="1">
    <location>
        <begin position="252"/>
        <end position="264"/>
    </location>
</feature>
<evidence type="ECO:0000313" key="4">
    <source>
        <dbReference type="EMBL" id="BCF88456.1"/>
    </source>
</evidence>
<dbReference type="SUPFAM" id="SSF52266">
    <property type="entry name" value="SGNH hydrolase"/>
    <property type="match status" value="1"/>
</dbReference>
<protein>
    <recommendedName>
        <fullName evidence="3">SGNH hydrolase-type esterase domain-containing protein</fullName>
    </recommendedName>
</protein>
<dbReference type="PANTHER" id="PTHR30383:SF5">
    <property type="entry name" value="SGNH HYDROLASE-TYPE ESTERASE DOMAIN-CONTAINING PROTEIN"/>
    <property type="match status" value="1"/>
</dbReference>
<dbReference type="AlphaFoldDB" id="A0A7I8BII0"/>
<proteinExistence type="predicted"/>
<evidence type="ECO:0000313" key="5">
    <source>
        <dbReference type="Proteomes" id="UP000510888"/>
    </source>
</evidence>
<evidence type="ECO:0000256" key="1">
    <source>
        <dbReference type="SAM" id="MobiDB-lite"/>
    </source>
</evidence>
<name>A0A7I8BII0_9BURK</name>
<dbReference type="Pfam" id="PF13472">
    <property type="entry name" value="Lipase_GDSL_2"/>
    <property type="match status" value="1"/>
</dbReference>
<organism evidence="4 5">
    <name type="scientific">Paraburkholderia largidicola</name>
    <dbReference type="NCBI Taxonomy" id="3014751"/>
    <lineage>
        <taxon>Bacteria</taxon>
        <taxon>Pseudomonadati</taxon>
        <taxon>Pseudomonadota</taxon>
        <taxon>Betaproteobacteria</taxon>
        <taxon>Burkholderiales</taxon>
        <taxon>Burkholderiaceae</taxon>
        <taxon>Paraburkholderia</taxon>
    </lineage>
</organism>
<dbReference type="CDD" id="cd00229">
    <property type="entry name" value="SGNH_hydrolase"/>
    <property type="match status" value="1"/>
</dbReference>
<dbReference type="KEGG" id="plad:PPGU16_15230"/>
<sequence>MTRAPMLRAARSALVCVLVSAGMLAHAQERAQPQVLIEAYGDSTTLGISCSDGRCGPRADNAVTYLQDALRAKYGVRVSVVNDGIGGTMATQLRDGMGPGRNGPWKDRLASSSAQIVTINYGINEVMHNQTPEQFYQAETDLVKTAQALGKLPVLQTSNPMPDGRLNARLAEMAAMTRRVAAEQQIPLVDHYAEISAMADWKTHMSDGAHPKPELYRVKAQQDFQVIDPLVRRLFGVAADSPRQPSRAASPLHSTSDNPTRGNS</sequence>
<dbReference type="RefSeq" id="WP_180722406.1">
    <property type="nucleotide sequence ID" value="NZ_AP023174.1"/>
</dbReference>
<evidence type="ECO:0000256" key="2">
    <source>
        <dbReference type="SAM" id="SignalP"/>
    </source>
</evidence>
<feature type="domain" description="SGNH hydrolase-type esterase" evidence="3">
    <location>
        <begin position="39"/>
        <end position="218"/>
    </location>
</feature>
<dbReference type="Proteomes" id="UP000510888">
    <property type="component" value="Chromosome 1"/>
</dbReference>
<feature type="signal peptide" evidence="2">
    <location>
        <begin position="1"/>
        <end position="27"/>
    </location>
</feature>
<evidence type="ECO:0000259" key="3">
    <source>
        <dbReference type="Pfam" id="PF13472"/>
    </source>
</evidence>
<dbReference type="Gene3D" id="3.40.50.1110">
    <property type="entry name" value="SGNH hydrolase"/>
    <property type="match status" value="1"/>
</dbReference>
<feature type="region of interest" description="Disordered" evidence="1">
    <location>
        <begin position="239"/>
        <end position="264"/>
    </location>
</feature>
<gene>
    <name evidence="4" type="ORF">PPGU16_15230</name>
</gene>
<keyword evidence="2" id="KW-0732">Signal</keyword>